<organism evidence="3 4">
    <name type="scientific">Aquilegia coerulea</name>
    <name type="common">Rocky mountain columbine</name>
    <dbReference type="NCBI Taxonomy" id="218851"/>
    <lineage>
        <taxon>Eukaryota</taxon>
        <taxon>Viridiplantae</taxon>
        <taxon>Streptophyta</taxon>
        <taxon>Embryophyta</taxon>
        <taxon>Tracheophyta</taxon>
        <taxon>Spermatophyta</taxon>
        <taxon>Magnoliopsida</taxon>
        <taxon>Ranunculales</taxon>
        <taxon>Ranunculaceae</taxon>
        <taxon>Thalictroideae</taxon>
        <taxon>Aquilegia</taxon>
    </lineage>
</organism>
<dbReference type="OrthoDB" id="1932213at2759"/>
<dbReference type="SUPFAM" id="SSF81383">
    <property type="entry name" value="F-box domain"/>
    <property type="match status" value="1"/>
</dbReference>
<evidence type="ECO:0000259" key="2">
    <source>
        <dbReference type="PROSITE" id="PS50181"/>
    </source>
</evidence>
<dbReference type="InterPro" id="IPR032675">
    <property type="entry name" value="LRR_dom_sf"/>
</dbReference>
<dbReference type="InParanoid" id="A0A2G5DTS1"/>
<dbReference type="InterPro" id="IPR055357">
    <property type="entry name" value="LRR_At1g61320_AtMIF1"/>
</dbReference>
<dbReference type="InterPro" id="IPR001810">
    <property type="entry name" value="F-box_dom"/>
</dbReference>
<protein>
    <recommendedName>
        <fullName evidence="2">F-box domain-containing protein</fullName>
    </recommendedName>
</protein>
<name>A0A2G5DTS1_AQUCA</name>
<dbReference type="AlphaFoldDB" id="A0A2G5DTS1"/>
<evidence type="ECO:0000313" key="4">
    <source>
        <dbReference type="Proteomes" id="UP000230069"/>
    </source>
</evidence>
<dbReference type="STRING" id="218851.A0A2G5DTS1"/>
<evidence type="ECO:0000256" key="1">
    <source>
        <dbReference type="SAM" id="MobiDB-lite"/>
    </source>
</evidence>
<feature type="compositionally biased region" description="Basic and acidic residues" evidence="1">
    <location>
        <begin position="1"/>
        <end position="15"/>
    </location>
</feature>
<sequence>MERGMKTLNEEHDSRVQAGDTKTGDRVSELPEDILSFILSLMSMRDAVQTRVLSRRWKNVSAPTSNLQFDLFTLFGINCDRNSLSIGSDNQSDGKCRFIKAVDQFLHLCRSPKLYSFKVCYSLGNDSECHIDRWISFAVRGHTEKLVLDFSGLPKGCELYNFPCNLLSHGKLPQLKHLCLQSCALRPSPDSTNIFNSLKTLDLNMVPLEEDLNCILSGCVTLEWLRLTNCKLPVSFFICEQYLCLKSLILDQCHGAKKIEISRPLTVFEYIGGMTNLSFVGAPLIEKVKLMLMRAYARGTDYMFHGLAKELPSLQRLSLSLFTRDMMSIPENMTKFYHLKELDLIVILSLDFDLLSVISILNAVPCLHTLNLAIRYSGPRSLPEKRRYTKQFYYYLKEVEISGFRDQCNALDLVLYVLDNALRLERMTIRWTSTAGIRMGESWKKEVDDLLKEKAAHVELIVL</sequence>
<dbReference type="Gene3D" id="3.80.10.10">
    <property type="entry name" value="Ribonuclease Inhibitor"/>
    <property type="match status" value="1"/>
</dbReference>
<gene>
    <name evidence="3" type="ORF">AQUCO_01500437v1</name>
</gene>
<feature type="region of interest" description="Disordered" evidence="1">
    <location>
        <begin position="1"/>
        <end position="25"/>
    </location>
</feature>
<dbReference type="InterPro" id="IPR036047">
    <property type="entry name" value="F-box-like_dom_sf"/>
</dbReference>
<keyword evidence="4" id="KW-1185">Reference proteome</keyword>
<dbReference type="InterPro" id="IPR053772">
    <property type="entry name" value="At1g61320/At1g61330-like"/>
</dbReference>
<dbReference type="PANTHER" id="PTHR34145:SF28">
    <property type="entry name" value="F-BOX DOMAIN-CONTAINING PROTEIN"/>
    <property type="match status" value="1"/>
</dbReference>
<dbReference type="Pfam" id="PF00646">
    <property type="entry name" value="F-box"/>
    <property type="match status" value="1"/>
</dbReference>
<evidence type="ECO:0000313" key="3">
    <source>
        <dbReference type="EMBL" id="PIA46898.1"/>
    </source>
</evidence>
<dbReference type="Pfam" id="PF23622">
    <property type="entry name" value="LRR_At1g61320_AtMIF1"/>
    <property type="match status" value="1"/>
</dbReference>
<dbReference type="PANTHER" id="PTHR34145">
    <property type="entry name" value="OS02G0105600 PROTEIN"/>
    <property type="match status" value="1"/>
</dbReference>
<dbReference type="EMBL" id="KZ305032">
    <property type="protein sequence ID" value="PIA46898.1"/>
    <property type="molecule type" value="Genomic_DNA"/>
</dbReference>
<feature type="domain" description="F-box" evidence="2">
    <location>
        <begin position="24"/>
        <end position="72"/>
    </location>
</feature>
<dbReference type="PROSITE" id="PS50181">
    <property type="entry name" value="FBOX"/>
    <property type="match status" value="1"/>
</dbReference>
<dbReference type="SUPFAM" id="SSF52047">
    <property type="entry name" value="RNI-like"/>
    <property type="match status" value="1"/>
</dbReference>
<accession>A0A2G5DTS1</accession>
<reference evidence="3 4" key="1">
    <citation type="submission" date="2017-09" db="EMBL/GenBank/DDBJ databases">
        <title>WGS assembly of Aquilegia coerulea Goldsmith.</title>
        <authorList>
            <person name="Hodges S."/>
            <person name="Kramer E."/>
            <person name="Nordborg M."/>
            <person name="Tomkins J."/>
            <person name="Borevitz J."/>
            <person name="Derieg N."/>
            <person name="Yan J."/>
            <person name="Mihaltcheva S."/>
            <person name="Hayes R.D."/>
            <person name="Rokhsar D."/>
        </authorList>
    </citation>
    <scope>NUCLEOTIDE SEQUENCE [LARGE SCALE GENOMIC DNA]</scope>
    <source>
        <strain evidence="4">cv. Goldsmith</strain>
    </source>
</reference>
<dbReference type="Proteomes" id="UP000230069">
    <property type="component" value="Unassembled WGS sequence"/>
</dbReference>
<proteinExistence type="predicted"/>